<accession>A3K174</accession>
<feature type="domain" description="N-acetylmuramoyl-L-alanine amidase" evidence="3">
    <location>
        <begin position="5"/>
        <end position="122"/>
    </location>
</feature>
<dbReference type="Proteomes" id="UP000005713">
    <property type="component" value="Unassembled WGS sequence"/>
</dbReference>
<protein>
    <submittedName>
        <fullName evidence="4">Spore cortex-lytic enzyme</fullName>
    </submittedName>
</protein>
<feature type="transmembrane region" description="Helical" evidence="1">
    <location>
        <begin position="300"/>
        <end position="316"/>
    </location>
</feature>
<evidence type="ECO:0000259" key="2">
    <source>
        <dbReference type="Pfam" id="PF01471"/>
    </source>
</evidence>
<dbReference type="GO" id="GO:0009253">
    <property type="term" value="P:peptidoglycan catabolic process"/>
    <property type="evidence" value="ECO:0007669"/>
    <property type="project" value="InterPro"/>
</dbReference>
<keyword evidence="1" id="KW-0472">Membrane</keyword>
<dbReference type="InterPro" id="IPR036505">
    <property type="entry name" value="Amidase/PGRP_sf"/>
</dbReference>
<sequence>MTGLNRIILHWTAGGGRASAVDRQHYHRLVEHDGRIVPGTEALADNIVTSDGDYAAHTRNLNTGSIGVALCGMRDAIEVPFSPGPSPLTEVQVDAACALVAELCRAHGIPVTRETVLTHAEVQPTLGVRQLGKWDITRLPYKPDVVGAYPVGDYLRSKIKALLGEAAPASNRPVLRFGDQGADVRVLQEDLAGLRYFAGRRDGRFDTLTRAALLAFQADNGLATDAVAGQQTWAALARAQPRPLRDIAPADLRAEGSSTMKGGDAAEVALTGGGLLAAVPVLRDLLAETQGLLPTLQENWPVLLALGALGLGYILIRQMKAARLEDARTGAHLGR</sequence>
<dbReference type="InterPro" id="IPR002502">
    <property type="entry name" value="Amidase_domain"/>
</dbReference>
<evidence type="ECO:0000313" key="4">
    <source>
        <dbReference type="EMBL" id="EBA08670.1"/>
    </source>
</evidence>
<dbReference type="SUPFAM" id="SSF55846">
    <property type="entry name" value="N-acetylmuramoyl-L-alanine amidase-like"/>
    <property type="match status" value="1"/>
</dbReference>
<dbReference type="GO" id="GO:0008745">
    <property type="term" value="F:N-acetylmuramoyl-L-alanine amidase activity"/>
    <property type="evidence" value="ECO:0007669"/>
    <property type="project" value="InterPro"/>
</dbReference>
<dbReference type="AlphaFoldDB" id="A3K174"/>
<reference evidence="4 5" key="1">
    <citation type="submission" date="2006-06" db="EMBL/GenBank/DDBJ databases">
        <authorList>
            <person name="Moran M.A."/>
            <person name="Ferriera S."/>
            <person name="Johnson J."/>
            <person name="Kravitz S."/>
            <person name="Beeson K."/>
            <person name="Sutton G."/>
            <person name="Rogers Y.-H."/>
            <person name="Friedman R."/>
            <person name="Frazier M."/>
            <person name="Venter J.C."/>
        </authorList>
    </citation>
    <scope>NUCLEOTIDE SEQUENCE [LARGE SCALE GENOMIC DNA]</scope>
    <source>
        <strain evidence="4 5">E-37</strain>
    </source>
</reference>
<keyword evidence="1" id="KW-1133">Transmembrane helix</keyword>
<dbReference type="Pfam" id="PF01471">
    <property type="entry name" value="PG_binding_1"/>
    <property type="match status" value="1"/>
</dbReference>
<proteinExistence type="predicted"/>
<dbReference type="InterPro" id="IPR036365">
    <property type="entry name" value="PGBD-like_sf"/>
</dbReference>
<dbReference type="Gene3D" id="1.10.101.10">
    <property type="entry name" value="PGBD-like superfamily/PGBD"/>
    <property type="match status" value="1"/>
</dbReference>
<dbReference type="InterPro" id="IPR002477">
    <property type="entry name" value="Peptidoglycan-bd-like"/>
</dbReference>
<dbReference type="OrthoDB" id="9798982at2"/>
<organism evidence="4 5">
    <name type="scientific">Sagittula stellata (strain ATCC 700073 / DSM 11524 / E-37)</name>
    <dbReference type="NCBI Taxonomy" id="388399"/>
    <lineage>
        <taxon>Bacteria</taxon>
        <taxon>Pseudomonadati</taxon>
        <taxon>Pseudomonadota</taxon>
        <taxon>Alphaproteobacteria</taxon>
        <taxon>Rhodobacterales</taxon>
        <taxon>Roseobacteraceae</taxon>
        <taxon>Sagittula</taxon>
    </lineage>
</organism>
<dbReference type="InterPro" id="IPR036366">
    <property type="entry name" value="PGBDSf"/>
</dbReference>
<dbReference type="eggNOG" id="COG3023">
    <property type="taxonomic scope" value="Bacteria"/>
</dbReference>
<evidence type="ECO:0000256" key="1">
    <source>
        <dbReference type="SAM" id="Phobius"/>
    </source>
</evidence>
<dbReference type="Gene3D" id="3.40.80.10">
    <property type="entry name" value="Peptidoglycan recognition protein-like"/>
    <property type="match status" value="1"/>
</dbReference>
<keyword evidence="5" id="KW-1185">Reference proteome</keyword>
<gene>
    <name evidence="4" type="ORF">SSE37_03470</name>
</gene>
<evidence type="ECO:0000259" key="3">
    <source>
        <dbReference type="Pfam" id="PF01510"/>
    </source>
</evidence>
<dbReference type="EMBL" id="AAYA01000004">
    <property type="protein sequence ID" value="EBA08670.1"/>
    <property type="molecule type" value="Genomic_DNA"/>
</dbReference>
<dbReference type="eggNOG" id="COG3409">
    <property type="taxonomic scope" value="Bacteria"/>
</dbReference>
<comment type="caution">
    <text evidence="4">The sequence shown here is derived from an EMBL/GenBank/DDBJ whole genome shotgun (WGS) entry which is preliminary data.</text>
</comment>
<name>A3K174_SAGS3</name>
<feature type="domain" description="Peptidoglycan binding-like" evidence="2">
    <location>
        <begin position="180"/>
        <end position="236"/>
    </location>
</feature>
<dbReference type="Pfam" id="PF01510">
    <property type="entry name" value="Amidase_2"/>
    <property type="match status" value="1"/>
</dbReference>
<dbReference type="SUPFAM" id="SSF47090">
    <property type="entry name" value="PGBD-like"/>
    <property type="match status" value="1"/>
</dbReference>
<dbReference type="RefSeq" id="WP_005857359.1">
    <property type="nucleotide sequence ID" value="NZ_AAYA01000004.1"/>
</dbReference>
<keyword evidence="1" id="KW-0812">Transmembrane</keyword>
<evidence type="ECO:0000313" key="5">
    <source>
        <dbReference type="Proteomes" id="UP000005713"/>
    </source>
</evidence>
<dbReference type="CDD" id="cd06583">
    <property type="entry name" value="PGRP"/>
    <property type="match status" value="1"/>
</dbReference>